<keyword evidence="2" id="KW-1185">Reference proteome</keyword>
<protein>
    <recommendedName>
        <fullName evidence="3">DUF3012 domain-containing protein</fullName>
    </recommendedName>
</protein>
<dbReference type="EMBL" id="BMOV01000005">
    <property type="protein sequence ID" value="GGO11929.1"/>
    <property type="molecule type" value="Genomic_DNA"/>
</dbReference>
<evidence type="ECO:0008006" key="3">
    <source>
        <dbReference type="Google" id="ProtNLM"/>
    </source>
</evidence>
<evidence type="ECO:0000313" key="2">
    <source>
        <dbReference type="Proteomes" id="UP000602381"/>
    </source>
</evidence>
<dbReference type="PROSITE" id="PS51257">
    <property type="entry name" value="PROKAR_LIPOPROTEIN"/>
    <property type="match status" value="1"/>
</dbReference>
<name>A0ABQ2LDZ1_9PROT</name>
<sequence length="73" mass="7910">MIKTPLKITAIALTFGLLGACDAVPGSDAWCEKMAKSDKTSWSAEDAKTFAEECVAEPAKEKIDDTMDDIRND</sequence>
<dbReference type="Proteomes" id="UP000602381">
    <property type="component" value="Unassembled WGS sequence"/>
</dbReference>
<dbReference type="Pfam" id="PF11216">
    <property type="entry name" value="DUF3012"/>
    <property type="match status" value="1"/>
</dbReference>
<evidence type="ECO:0000313" key="1">
    <source>
        <dbReference type="EMBL" id="GGO11929.1"/>
    </source>
</evidence>
<dbReference type="RefSeq" id="WP_150005732.1">
    <property type="nucleotide sequence ID" value="NZ_BMOV01000005.1"/>
</dbReference>
<comment type="caution">
    <text evidence="1">The sequence shown here is derived from an EMBL/GenBank/DDBJ whole genome shotgun (WGS) entry which is preliminary data.</text>
</comment>
<gene>
    <name evidence="1" type="ORF">GCM10007972_16290</name>
</gene>
<accession>A0ABQ2LDZ1</accession>
<reference evidence="2" key="1">
    <citation type="journal article" date="2019" name="Int. J. Syst. Evol. Microbiol.">
        <title>The Global Catalogue of Microorganisms (GCM) 10K type strain sequencing project: providing services to taxonomists for standard genome sequencing and annotation.</title>
        <authorList>
            <consortium name="The Broad Institute Genomics Platform"/>
            <consortium name="The Broad Institute Genome Sequencing Center for Infectious Disease"/>
            <person name="Wu L."/>
            <person name="Ma J."/>
        </authorList>
    </citation>
    <scope>NUCLEOTIDE SEQUENCE [LARGE SCALE GENOMIC DNA]</scope>
    <source>
        <strain evidence="2">JCM 17843</strain>
    </source>
</reference>
<dbReference type="InterPro" id="IPR021379">
    <property type="entry name" value="DUF3012"/>
</dbReference>
<organism evidence="1 2">
    <name type="scientific">Iodidimonas muriae</name>
    <dbReference type="NCBI Taxonomy" id="261467"/>
    <lineage>
        <taxon>Bacteria</taxon>
        <taxon>Pseudomonadati</taxon>
        <taxon>Pseudomonadota</taxon>
        <taxon>Alphaproteobacteria</taxon>
        <taxon>Iodidimonadales</taxon>
        <taxon>Iodidimonadaceae</taxon>
        <taxon>Iodidimonas</taxon>
    </lineage>
</organism>
<proteinExistence type="predicted"/>